<evidence type="ECO:0000313" key="6">
    <source>
        <dbReference type="EMBL" id="MFC3676998.1"/>
    </source>
</evidence>
<dbReference type="InterPro" id="IPR000888">
    <property type="entry name" value="RmlC-like"/>
</dbReference>
<dbReference type="PANTHER" id="PTHR21047">
    <property type="entry name" value="DTDP-6-DEOXY-D-GLUCOSE-3,5 EPIMERASE"/>
    <property type="match status" value="1"/>
</dbReference>
<accession>A0ABV7VHN4</accession>
<evidence type="ECO:0000256" key="4">
    <source>
        <dbReference type="ARBA" id="ARBA00019595"/>
    </source>
</evidence>
<proteinExistence type="inferred from homology"/>
<keyword evidence="5 6" id="KW-0413">Isomerase</keyword>
<dbReference type="NCBIfam" id="TIGR01221">
    <property type="entry name" value="rmlC"/>
    <property type="match status" value="1"/>
</dbReference>
<gene>
    <name evidence="6" type="primary">rfbC</name>
    <name evidence="6" type="ORF">ACFOOQ_15675</name>
</gene>
<comment type="catalytic activity">
    <reaction evidence="1 5">
        <text>dTDP-4-dehydro-6-deoxy-alpha-D-glucose = dTDP-4-dehydro-beta-L-rhamnose</text>
        <dbReference type="Rhea" id="RHEA:16969"/>
        <dbReference type="ChEBI" id="CHEBI:57649"/>
        <dbReference type="ChEBI" id="CHEBI:62830"/>
        <dbReference type="EC" id="5.1.3.13"/>
    </reaction>
</comment>
<dbReference type="Proteomes" id="UP001595711">
    <property type="component" value="Unassembled WGS sequence"/>
</dbReference>
<evidence type="ECO:0000256" key="1">
    <source>
        <dbReference type="ARBA" id="ARBA00001298"/>
    </source>
</evidence>
<name>A0ABV7VHN4_9PROT</name>
<dbReference type="SUPFAM" id="SSF51182">
    <property type="entry name" value="RmlC-like cupins"/>
    <property type="match status" value="1"/>
</dbReference>
<sequence>MRIIATNLPDVFIIEMKSFFDDRGFIKELWNAPRYLNHGLGVPSVQTNFSRSRGGVVRGLHYQEPHGQGKLVTVTAGEVFDVAVDIRRNSPTFGQWAGTVLSGDNHHQLWIPPGFAHGFSVLSDSADFLYQCTAPYDPKCEHAIRWDDPAIGIDWRVKEPVIADKDRAAPLLADADVLPPYYPLPGLIVSPNGKA</sequence>
<comment type="subunit">
    <text evidence="5">Homodimer.</text>
</comment>
<evidence type="ECO:0000256" key="3">
    <source>
        <dbReference type="ARBA" id="ARBA00012098"/>
    </source>
</evidence>
<dbReference type="InterPro" id="IPR011051">
    <property type="entry name" value="RmlC_Cupin_sf"/>
</dbReference>
<comment type="caution">
    <text evidence="6">The sequence shown here is derived from an EMBL/GenBank/DDBJ whole genome shotgun (WGS) entry which is preliminary data.</text>
</comment>
<evidence type="ECO:0000256" key="2">
    <source>
        <dbReference type="ARBA" id="ARBA00001997"/>
    </source>
</evidence>
<comment type="function">
    <text evidence="2 5">Catalyzes the epimerization of the C3' and C5'positions of dTDP-6-deoxy-D-xylo-4-hexulose, forming dTDP-6-deoxy-L-lyxo-4-hexulose.</text>
</comment>
<reference evidence="7" key="1">
    <citation type="journal article" date="2019" name="Int. J. Syst. Evol. Microbiol.">
        <title>The Global Catalogue of Microorganisms (GCM) 10K type strain sequencing project: providing services to taxonomists for standard genome sequencing and annotation.</title>
        <authorList>
            <consortium name="The Broad Institute Genomics Platform"/>
            <consortium name="The Broad Institute Genome Sequencing Center for Infectious Disease"/>
            <person name="Wu L."/>
            <person name="Ma J."/>
        </authorList>
    </citation>
    <scope>NUCLEOTIDE SEQUENCE [LARGE SCALE GENOMIC DNA]</scope>
    <source>
        <strain evidence="7">KCTC 42182</strain>
    </source>
</reference>
<dbReference type="PANTHER" id="PTHR21047:SF2">
    <property type="entry name" value="THYMIDINE DIPHOSPHO-4-KETO-RHAMNOSE 3,5-EPIMERASE"/>
    <property type="match status" value="1"/>
</dbReference>
<evidence type="ECO:0000313" key="7">
    <source>
        <dbReference type="Proteomes" id="UP001595711"/>
    </source>
</evidence>
<dbReference type="CDD" id="cd00438">
    <property type="entry name" value="cupin_RmlC"/>
    <property type="match status" value="1"/>
</dbReference>
<evidence type="ECO:0000256" key="5">
    <source>
        <dbReference type="RuleBase" id="RU364069"/>
    </source>
</evidence>
<organism evidence="6 7">
    <name type="scientific">Ferrovibrio xuzhouensis</name>
    <dbReference type="NCBI Taxonomy" id="1576914"/>
    <lineage>
        <taxon>Bacteria</taxon>
        <taxon>Pseudomonadati</taxon>
        <taxon>Pseudomonadota</taxon>
        <taxon>Alphaproteobacteria</taxon>
        <taxon>Rhodospirillales</taxon>
        <taxon>Rhodospirillaceae</taxon>
        <taxon>Ferrovibrio</taxon>
    </lineage>
</organism>
<dbReference type="GO" id="GO:0008830">
    <property type="term" value="F:dTDP-4-dehydrorhamnose 3,5-epimerase activity"/>
    <property type="evidence" value="ECO:0007669"/>
    <property type="project" value="UniProtKB-EC"/>
</dbReference>
<dbReference type="RefSeq" id="WP_379728360.1">
    <property type="nucleotide sequence ID" value="NZ_JBHRYJ010000003.1"/>
</dbReference>
<comment type="pathway">
    <text evidence="5">Carbohydrate biosynthesis; dTDP-L-rhamnose biosynthesis.</text>
</comment>
<dbReference type="EMBL" id="JBHRYJ010000003">
    <property type="protein sequence ID" value="MFC3676998.1"/>
    <property type="molecule type" value="Genomic_DNA"/>
</dbReference>
<dbReference type="EC" id="5.1.3.13" evidence="3 5"/>
<protein>
    <recommendedName>
        <fullName evidence="4 5">dTDP-4-dehydrorhamnose 3,5-epimerase</fullName>
        <ecNumber evidence="3 5">5.1.3.13</ecNumber>
    </recommendedName>
    <alternativeName>
        <fullName evidence="5">Thymidine diphospho-4-keto-rhamnose 3,5-epimerase</fullName>
    </alternativeName>
</protein>
<dbReference type="Pfam" id="PF00908">
    <property type="entry name" value="dTDP_sugar_isom"/>
    <property type="match status" value="1"/>
</dbReference>
<dbReference type="InterPro" id="IPR014710">
    <property type="entry name" value="RmlC-like_jellyroll"/>
</dbReference>
<keyword evidence="7" id="KW-1185">Reference proteome</keyword>
<dbReference type="Gene3D" id="2.60.120.10">
    <property type="entry name" value="Jelly Rolls"/>
    <property type="match status" value="1"/>
</dbReference>
<comment type="similarity">
    <text evidence="5">Belongs to the dTDP-4-dehydrorhamnose 3,5-epimerase family.</text>
</comment>